<sequence>MTPGELVRTFLTIATALTATAAALVTASPAAAAEPALRSALVLTTAKGSQAADGPLTDHRRVTLACHPAAVGSHPNSRGACAALKATNGDFESLPHRGGFCTMQYEPVTVTARGYWLGQEVNYGREFGNPCMAAQAAAGVFAF</sequence>
<evidence type="ECO:0000313" key="11">
    <source>
        <dbReference type="EMBL" id="GLU48932.1"/>
    </source>
</evidence>
<dbReference type="InterPro" id="IPR036819">
    <property type="entry name" value="Subtilisin_inhibitor-like_sf"/>
</dbReference>
<evidence type="ECO:0000256" key="3">
    <source>
        <dbReference type="ARBA" id="ARBA00011738"/>
    </source>
</evidence>
<name>A0A9W6UJP8_9ACTN</name>
<comment type="subunit">
    <text evidence="3">Homodimer.</text>
</comment>
<evidence type="ECO:0000256" key="1">
    <source>
        <dbReference type="ARBA" id="ARBA00004613"/>
    </source>
</evidence>
<comment type="subcellular location">
    <subcellularLocation>
        <location evidence="1">Secreted</location>
    </subcellularLocation>
</comment>
<evidence type="ECO:0000256" key="5">
    <source>
        <dbReference type="ARBA" id="ARBA00022690"/>
    </source>
</evidence>
<keyword evidence="7" id="KW-1015">Disulfide bond</keyword>
<dbReference type="PROSITE" id="PS51318">
    <property type="entry name" value="TAT"/>
    <property type="match status" value="1"/>
</dbReference>
<dbReference type="Gene3D" id="3.30.350.10">
    <property type="entry name" value="Subtilisin inhibitor-like"/>
    <property type="match status" value="1"/>
</dbReference>
<evidence type="ECO:0000256" key="2">
    <source>
        <dbReference type="ARBA" id="ARBA00010472"/>
    </source>
</evidence>
<keyword evidence="4" id="KW-0964">Secreted</keyword>
<dbReference type="InterPro" id="IPR020054">
    <property type="entry name" value="Prot_inh_SSI_I16_CS"/>
</dbReference>
<evidence type="ECO:0000256" key="6">
    <source>
        <dbReference type="ARBA" id="ARBA00022900"/>
    </source>
</evidence>
<dbReference type="EMBL" id="BSQG01000005">
    <property type="protein sequence ID" value="GLU48932.1"/>
    <property type="molecule type" value="Genomic_DNA"/>
</dbReference>
<dbReference type="Proteomes" id="UP001165092">
    <property type="component" value="Unassembled WGS sequence"/>
</dbReference>
<dbReference type="RefSeq" id="WP_285760395.1">
    <property type="nucleotide sequence ID" value="NZ_BSQG01000005.1"/>
</dbReference>
<evidence type="ECO:0000256" key="9">
    <source>
        <dbReference type="SAM" id="SignalP"/>
    </source>
</evidence>
<keyword evidence="9" id="KW-0732">Signal</keyword>
<reference evidence="11" key="1">
    <citation type="submission" date="2023-02" db="EMBL/GenBank/DDBJ databases">
        <title>Nocardiopsis ansamitocini NBRC 112285.</title>
        <authorList>
            <person name="Ichikawa N."/>
            <person name="Sato H."/>
            <person name="Tonouchi N."/>
        </authorList>
    </citation>
    <scope>NUCLEOTIDE SEQUENCE</scope>
    <source>
        <strain evidence="11">NBRC 112285</strain>
    </source>
</reference>
<feature type="domain" description="Subtilisin inhibitor" evidence="10">
    <location>
        <begin position="39"/>
        <end position="129"/>
    </location>
</feature>
<accession>A0A9W6UJP8</accession>
<dbReference type="GO" id="GO:0005576">
    <property type="term" value="C:extracellular region"/>
    <property type="evidence" value="ECO:0007669"/>
    <property type="project" value="UniProtKB-SubCell"/>
</dbReference>
<keyword evidence="12" id="KW-1185">Reference proteome</keyword>
<dbReference type="SUPFAM" id="SSF55399">
    <property type="entry name" value="Subtilisin inhibitor"/>
    <property type="match status" value="1"/>
</dbReference>
<protein>
    <recommendedName>
        <fullName evidence="10">Subtilisin inhibitor domain-containing protein</fullName>
    </recommendedName>
</protein>
<dbReference type="GO" id="GO:0004867">
    <property type="term" value="F:serine-type endopeptidase inhibitor activity"/>
    <property type="evidence" value="ECO:0007669"/>
    <property type="project" value="UniProtKB-KW"/>
</dbReference>
<dbReference type="PRINTS" id="PR00294">
    <property type="entry name" value="SSBTLNINHBTR"/>
</dbReference>
<dbReference type="InterPro" id="IPR023549">
    <property type="entry name" value="Subtilisin_inhibitor"/>
</dbReference>
<feature type="signal peptide" evidence="9">
    <location>
        <begin position="1"/>
        <end position="32"/>
    </location>
</feature>
<evidence type="ECO:0000313" key="12">
    <source>
        <dbReference type="Proteomes" id="UP001165092"/>
    </source>
</evidence>
<dbReference type="InterPro" id="IPR000691">
    <property type="entry name" value="Prot_inh_I16_SSI"/>
</dbReference>
<dbReference type="PROSITE" id="PS00999">
    <property type="entry name" value="SSI"/>
    <property type="match status" value="1"/>
</dbReference>
<comment type="similarity">
    <text evidence="2 8">Belongs to the protease inhibitor I16 (SSI) family.</text>
</comment>
<keyword evidence="6 8" id="KW-0722">Serine protease inhibitor</keyword>
<evidence type="ECO:0000256" key="4">
    <source>
        <dbReference type="ARBA" id="ARBA00022525"/>
    </source>
</evidence>
<dbReference type="InterPro" id="IPR006311">
    <property type="entry name" value="TAT_signal"/>
</dbReference>
<dbReference type="AlphaFoldDB" id="A0A9W6UJP8"/>
<evidence type="ECO:0000259" key="10">
    <source>
        <dbReference type="Pfam" id="PF00720"/>
    </source>
</evidence>
<organism evidence="11 12">
    <name type="scientific">Nocardiopsis ansamitocini</name>
    <dbReference type="NCBI Taxonomy" id="1670832"/>
    <lineage>
        <taxon>Bacteria</taxon>
        <taxon>Bacillati</taxon>
        <taxon>Actinomycetota</taxon>
        <taxon>Actinomycetes</taxon>
        <taxon>Streptosporangiales</taxon>
        <taxon>Nocardiopsidaceae</taxon>
        <taxon>Nocardiopsis</taxon>
    </lineage>
</organism>
<evidence type="ECO:0000256" key="7">
    <source>
        <dbReference type="ARBA" id="ARBA00023157"/>
    </source>
</evidence>
<gene>
    <name evidence="11" type="ORF">Nans01_32830</name>
</gene>
<comment type="caution">
    <text evidence="11">The sequence shown here is derived from an EMBL/GenBank/DDBJ whole genome shotgun (WGS) entry which is preliminary data.</text>
</comment>
<proteinExistence type="inferred from homology"/>
<feature type="chain" id="PRO_5040748951" description="Subtilisin inhibitor domain-containing protein" evidence="9">
    <location>
        <begin position="33"/>
        <end position="143"/>
    </location>
</feature>
<evidence type="ECO:0000256" key="8">
    <source>
        <dbReference type="RuleBase" id="RU003471"/>
    </source>
</evidence>
<dbReference type="Pfam" id="PF00720">
    <property type="entry name" value="SSI"/>
    <property type="match status" value="1"/>
</dbReference>
<keyword evidence="5 8" id="KW-0646">Protease inhibitor</keyword>